<gene>
    <name evidence="1" type="ORF">D5086_031341</name>
</gene>
<accession>A0ACC4AR63</accession>
<proteinExistence type="predicted"/>
<reference evidence="1 2" key="1">
    <citation type="journal article" date="2024" name="Plant Biotechnol. J.">
        <title>Genome and CRISPR/Cas9 system of a widespread forest tree (Populus alba) in the world.</title>
        <authorList>
            <person name="Liu Y.J."/>
            <person name="Jiang P.F."/>
            <person name="Han X.M."/>
            <person name="Li X.Y."/>
            <person name="Wang H.M."/>
            <person name="Wang Y.J."/>
            <person name="Wang X.X."/>
            <person name="Zeng Q.Y."/>
        </authorList>
    </citation>
    <scope>NUCLEOTIDE SEQUENCE [LARGE SCALE GENOMIC DNA]</scope>
    <source>
        <strain evidence="2">cv. PAL-ZL1</strain>
    </source>
</reference>
<comment type="caution">
    <text evidence="1">The sequence shown here is derived from an EMBL/GenBank/DDBJ whole genome shotgun (WGS) entry which is preliminary data.</text>
</comment>
<sequence length="162" mass="18814">MDGARSVTIRDYYSGEWQPQNLWKRISSPRKKELVIRMSVYGCLISLVYYSSCNKRCCLPKGSQPLLQNYRRVRDWCSCCLVYTVPQLEPAFTLFSQHTKHIWVKSINGMGTHTHPTPHRQEQPLIKVQSQVMTLLEAFPLFKIIPTAFDLCTIRVESFATE</sequence>
<organism evidence="1 2">
    <name type="scientific">Populus alba</name>
    <name type="common">White poplar</name>
    <dbReference type="NCBI Taxonomy" id="43335"/>
    <lineage>
        <taxon>Eukaryota</taxon>
        <taxon>Viridiplantae</taxon>
        <taxon>Streptophyta</taxon>
        <taxon>Embryophyta</taxon>
        <taxon>Tracheophyta</taxon>
        <taxon>Spermatophyta</taxon>
        <taxon>Magnoliopsida</taxon>
        <taxon>eudicotyledons</taxon>
        <taxon>Gunneridae</taxon>
        <taxon>Pentapetalae</taxon>
        <taxon>rosids</taxon>
        <taxon>fabids</taxon>
        <taxon>Malpighiales</taxon>
        <taxon>Salicaceae</taxon>
        <taxon>Saliceae</taxon>
        <taxon>Populus</taxon>
    </lineage>
</organism>
<dbReference type="EMBL" id="RCHU02000017">
    <property type="protein sequence ID" value="KAL3568690.1"/>
    <property type="molecule type" value="Genomic_DNA"/>
</dbReference>
<name>A0ACC4AR63_POPAL</name>
<keyword evidence="2" id="KW-1185">Reference proteome</keyword>
<evidence type="ECO:0000313" key="1">
    <source>
        <dbReference type="EMBL" id="KAL3568690.1"/>
    </source>
</evidence>
<protein>
    <submittedName>
        <fullName evidence="1">Uncharacterized protein</fullName>
    </submittedName>
</protein>
<evidence type="ECO:0000313" key="2">
    <source>
        <dbReference type="Proteomes" id="UP000309997"/>
    </source>
</evidence>
<dbReference type="Proteomes" id="UP000309997">
    <property type="component" value="Unassembled WGS sequence"/>
</dbReference>